<evidence type="ECO:0000313" key="2">
    <source>
        <dbReference type="EMBL" id="QWY79435.1"/>
    </source>
</evidence>
<protein>
    <submittedName>
        <fullName evidence="2">Capsid protein</fullName>
    </submittedName>
</protein>
<feature type="compositionally biased region" description="Polar residues" evidence="1">
    <location>
        <begin position="61"/>
        <end position="71"/>
    </location>
</feature>
<feature type="region of interest" description="Disordered" evidence="1">
    <location>
        <begin position="61"/>
        <end position="83"/>
    </location>
</feature>
<organism evidence="2">
    <name type="scientific">Cressdnaviricota sp</name>
    <dbReference type="NCBI Taxonomy" id="2748378"/>
    <lineage>
        <taxon>Viruses</taxon>
        <taxon>Monodnaviria</taxon>
        <taxon>Shotokuvirae</taxon>
        <taxon>Cressdnaviricota</taxon>
    </lineage>
</organism>
<name>A0A8F3ILB7_9VIRU</name>
<accession>A0A8F3ILB7</accession>
<sequence>MAYRKPRYARRRPASRRKSGGTRRRYATKKRTYRKKGAMSKKRILNITSRKKRNTMMQYANTNSTSGTSVTIGRGPTNCNKKGAMSKKRILNITSRKKRNTMMQYANTNSTSGTSVTIGPGPMLVNGGSQYWGVFTPTAMDLTSGADLQNSIVDASLRTSQTCFIRGFAENIHIETSTGLPWYWRRIVFTAKSAPWFNLSPNDTPTQTNSGSTSSIESSTNGWERLYFNQYINNAPDTISRMQREIFRGEQNRDWSDILTAPIDTARVDLKSDRLTVIKSGNQVGTNRSFKKYYPCNKNIVYNDDESGVVESTSAISVQDKRGMGNLHILDIFLPGTGGATGDVLKLSSTSTLYWHEK</sequence>
<feature type="region of interest" description="Disordered" evidence="1">
    <location>
        <begin position="1"/>
        <end position="29"/>
    </location>
</feature>
<reference evidence="2" key="1">
    <citation type="submission" date="2020-05" db="EMBL/GenBank/DDBJ databases">
        <title>Viral metagenome analysis of wild birds revealed diverse small circular ssDNA viral genomes.</title>
        <authorList>
            <person name="Yao Y."/>
            <person name="Zhang W."/>
        </authorList>
    </citation>
    <scope>NUCLEOTIDE SEQUENCE</scope>
    <source>
        <strain evidence="2">Wd-yyx-6</strain>
    </source>
</reference>
<dbReference type="EMBL" id="MT446302">
    <property type="protein sequence ID" value="QWY79435.1"/>
    <property type="molecule type" value="Genomic_DNA"/>
</dbReference>
<evidence type="ECO:0000256" key="1">
    <source>
        <dbReference type="SAM" id="MobiDB-lite"/>
    </source>
</evidence>
<proteinExistence type="predicted"/>